<evidence type="ECO:0000313" key="2">
    <source>
        <dbReference type="EMBL" id="KZF19539.1"/>
    </source>
</evidence>
<name>A0A164ZUG5_XYLHT</name>
<dbReference type="STRING" id="1328760.A0A164ZUG5"/>
<dbReference type="OrthoDB" id="4917004at2759"/>
<feature type="signal peptide" evidence="1">
    <location>
        <begin position="1"/>
        <end position="20"/>
    </location>
</feature>
<dbReference type="EMBL" id="KV407466">
    <property type="protein sequence ID" value="KZF19539.1"/>
    <property type="molecule type" value="Genomic_DNA"/>
</dbReference>
<feature type="chain" id="PRO_5007854990" evidence="1">
    <location>
        <begin position="21"/>
        <end position="271"/>
    </location>
</feature>
<dbReference type="GeneID" id="28901530"/>
<evidence type="ECO:0000313" key="3">
    <source>
        <dbReference type="Proteomes" id="UP000076632"/>
    </source>
</evidence>
<sequence>MKLLFFFTTTLVYLSAHVCAYGLAGGYERMYFYYAYLLDATANTTPQKISSLCGKRFGTDICSFHQFLKYINIPFPTDQELALAGISNAEEPDIETTANALGAVKRLSGTVNPGRVLEGDWNCYADVFPQVGSVIEGCTTKILLLDDEDERRGIGLTLLRKCQVSINAAQAARQTASSNTLINEELRSIIGVDGEIIYKSNVVTLDTGRSVDFPFIDLEATAMLEANNDKTKAIKAALKSFKASDKSNGDGHLKAIDAMTIVRSNIGCIDG</sequence>
<gene>
    <name evidence="2" type="ORF">L228DRAFT_285942</name>
</gene>
<keyword evidence="1" id="KW-0732">Signal</keyword>
<organism evidence="2 3">
    <name type="scientific">Xylona heveae (strain CBS 132557 / TC161)</name>
    <dbReference type="NCBI Taxonomy" id="1328760"/>
    <lineage>
        <taxon>Eukaryota</taxon>
        <taxon>Fungi</taxon>
        <taxon>Dikarya</taxon>
        <taxon>Ascomycota</taxon>
        <taxon>Pezizomycotina</taxon>
        <taxon>Xylonomycetes</taxon>
        <taxon>Xylonales</taxon>
        <taxon>Xylonaceae</taxon>
        <taxon>Xylona</taxon>
    </lineage>
</organism>
<protein>
    <submittedName>
        <fullName evidence="2">Uncharacterized protein</fullName>
    </submittedName>
</protein>
<dbReference type="RefSeq" id="XP_018185094.1">
    <property type="nucleotide sequence ID" value="XM_018336393.1"/>
</dbReference>
<reference evidence="2 3" key="1">
    <citation type="journal article" date="2016" name="Fungal Biol.">
        <title>The genome of Xylona heveae provides a window into fungal endophytism.</title>
        <authorList>
            <person name="Gazis R."/>
            <person name="Kuo A."/>
            <person name="Riley R."/>
            <person name="LaButti K."/>
            <person name="Lipzen A."/>
            <person name="Lin J."/>
            <person name="Amirebrahimi M."/>
            <person name="Hesse C.N."/>
            <person name="Spatafora J.W."/>
            <person name="Henrissat B."/>
            <person name="Hainaut M."/>
            <person name="Grigoriev I.V."/>
            <person name="Hibbett D.S."/>
        </authorList>
    </citation>
    <scope>NUCLEOTIDE SEQUENCE [LARGE SCALE GENOMIC DNA]</scope>
    <source>
        <strain evidence="2 3">TC161</strain>
    </source>
</reference>
<proteinExistence type="predicted"/>
<dbReference type="AlphaFoldDB" id="A0A164ZUG5"/>
<dbReference type="InParanoid" id="A0A164ZUG5"/>
<accession>A0A164ZUG5</accession>
<keyword evidence="3" id="KW-1185">Reference proteome</keyword>
<dbReference type="Proteomes" id="UP000076632">
    <property type="component" value="Unassembled WGS sequence"/>
</dbReference>
<evidence type="ECO:0000256" key="1">
    <source>
        <dbReference type="SAM" id="SignalP"/>
    </source>
</evidence>